<feature type="domain" description="AAA+ ATPase" evidence="2">
    <location>
        <begin position="1812"/>
        <end position="1972"/>
    </location>
</feature>
<dbReference type="InterPro" id="IPR003593">
    <property type="entry name" value="AAA+_ATPase"/>
</dbReference>
<dbReference type="Pfam" id="PF07728">
    <property type="entry name" value="AAA_5"/>
    <property type="match status" value="1"/>
</dbReference>
<keyword evidence="4" id="KW-1185">Reference proteome</keyword>
<dbReference type="GO" id="GO:0004842">
    <property type="term" value="F:ubiquitin-protein transferase activity"/>
    <property type="evidence" value="ECO:0007669"/>
    <property type="project" value="InterPro"/>
</dbReference>
<proteinExistence type="predicted"/>
<dbReference type="InterPro" id="IPR058210">
    <property type="entry name" value="SACS/Nov_dom"/>
</dbReference>
<dbReference type="InterPro" id="IPR027417">
    <property type="entry name" value="P-loop_NTPase"/>
</dbReference>
<dbReference type="Gene3D" id="3.40.50.300">
    <property type="entry name" value="P-loop containing nucleotide triphosphate hydrolases"/>
    <property type="match status" value="1"/>
</dbReference>
<evidence type="ECO:0000313" key="4">
    <source>
        <dbReference type="Proteomes" id="UP001190700"/>
    </source>
</evidence>
<dbReference type="InterPro" id="IPR019446">
    <property type="entry name" value="BMT5-like"/>
</dbReference>
<dbReference type="InterPro" id="IPR036890">
    <property type="entry name" value="HATPase_C_sf"/>
</dbReference>
<dbReference type="GO" id="GO:0005524">
    <property type="term" value="F:ATP binding"/>
    <property type="evidence" value="ECO:0007669"/>
    <property type="project" value="InterPro"/>
</dbReference>
<dbReference type="SUPFAM" id="SSF52540">
    <property type="entry name" value="P-loop containing nucleoside triphosphate hydrolases"/>
    <property type="match status" value="2"/>
</dbReference>
<sequence length="4338" mass="473708">MDRRKIVPIRCKCRTSTRSLKVRVLLIDMLTPSTVRWTRTAPPGLVLSLRIELEGSPSDWSSEFVLKAAPNDPHIYTGSVRLPVQLASEENFVYRYQYTSEDNIGRQTAVHLICFRGCKHQHHVDVFPCVESYWQGQLQNATETLQNLQALFDCPEQQRKFVSNVTQVLCNKAALENVFDKAFESCVDSVLISTSRIVHHEVATNVKKLVQDALLDMPACHLELMLVGLSKLQSDIPGPRLVQKAAEFYESFGDFKPIPGLRVRNTGPLKNTVERVFQSHRHILLLPLRDRIPKPLQSVPLPRDGKYSPELCSKVLQLESVTAHALDSQPLGFLRQDDHSWQGFIPALLFLDDEPDVTAVNSGAAFGLTEMALVLATRCTTAPKGLLGHPHCWLQVARALLSRAQVPDRPPGLGHAAERLPQGFVLALSSSVNVIIQQSALPPLERFRLAFDTYTFTLSRSREARFQDMKYEAFALRDTLRCLVELISAVPYPLGWIQNSSQVWGGRLHKEIAEHRNFHFCGAALEQLHVPHLLSKGALNDWCRVDPQLVAELAAKVPLKSLLDKATAFQWHPLGRRIVVLRLTAVFSEASRALWCRTPPFNATSDELLALTIFGDHAVTLVHGIEITTPEVIALDLKLFSPRVAELMGAYRACREQISEVAWRIASGYPDTSMSFAEPEEKVRLMDLLRAHHRVDSLRRPTAIQPCDDAAPASCAYFEPLPPEDAVEQGLQKIACMATTLWNVHVCHQSILKLFSAALSESLVQQVASFRGASSQSCVVRKVKLTLDRLDKLWAKVSGSVLVHEMHLIKTCCPPDILSGFTARFAAQPIAGYDALMAACRELRRQVLNVWQRLEEDDLSLEDFNDECMVPEVMSIGCALAACKVPDVRGTDQLLECTEPVDKQLEAGGRMASFTRVRGAMQLLQEVRELSTAAEALQVTGAESLHEAARFPGLEAAAEAANTSAKPTGGWLHSLGRWELFTRKKKKIEEKELFTRKDSQAGEMKPGRHSLDYWDRCVCELQQAIPIELRTASGSAREAARALGHCQPLMRWLEESMLVDDGAFREYLERGMDLAALDGSLARALQDLRKARGGLLALKCAPLLEFLRELQYVDAAALKYAGGALGALQGLHRELTQSTSVRVIHKLQAMEEGVLGVCVEKEVFLPVGQAGACVDVRPSSGARMSGIGTAMSTEACEEVLAQLAMGDLAEGTAQRVEAFGASLQAAVALAAEVLGARLQGEPHAQGTVQCLISKAGSAEALAEIQGTHKEWRERKRQWRRRVREKQAGSLSIACLPVRVALARSSSRSEHYLTDAWLSLPPQFKHVAPPPASASQGELLTWAPPGQPVAYVAGLGHRSSAFTLLLDLFRRAVNRLPFRSEVLLCTVATTATDVDSFVIRVLTAEGLLHAVVRPEELSPSLQHRLLTKLAKWRASPTPKWLRAPPSAHFHLLAVGGAGAGGILLEHFERTVLEEASGGLAAWVQRALQTRAPHAARMVTSTQPGAGKSKWIAADASKATGSARRVTVTMCGEASAAALLRIMDCQGSSGSTPPACSYVIRVGAAVTGPIESLLFELLVLQCVVGAGGEVIPRLLPTYVETDMILGFCALLPTTCLLLAGEAQSGESTQAYTQTRLTKRMELRLVTEALALQGCYHSGVSWEMNIRRVRSGAAVGAGPHAISLRSLEELVRGGEHCAVPYTIMLMLTLHMHRAVELIRLCAEGPWKRGGNSSVLVRHALLLAKHTAWALVGEKFAAGQPPAQHPNLDFMREVCPTAPAVAALQRSVYSSNAYHSFVYSEPLAEKLLAVKLRMDISAPVVIEGHTGCGKTTLVQRLCELEGRRLIHIRVHGGYDAGRVQRELREALREAGRHHAATGHKVVLFLDEVNTSPAVDLLKDFICDRRIEGAHMNELLGAKGEKAVCVVSAINPYQERTPTEMERFRHMGLRVMAHAADPGGGSDLARLVYRVHPLPPTLQHYVYRFGDMPRDLETTCIREQLRGLPEELGRAAAAAHFFMRSSIESDSRFVSFRDVKHCREAFEFAVGTAAGLALPVAAAAAVAVSVAYAVKLESRSPLYELLEREGGLPTARADYLAAQKEMLKDMAVPQGVCVNEALAENVFMMVVAIQLQRPLFVVGPPGSSKSLAKTVVTGSMLGARSASPLLRRLCSPQLRTLQCSPHTSTADLEAHFAAARGALDAVVVLEEVGLAEMSPEMPLKLLHERFDAEDKCAFMGLSNWQLDPAKMNRCLFVARSMPTATEMVVTARQLLGEGMPGKLGPLRALCEAFLEVARLMAAKPEFPEGAFYALRDIYSCVKLLAKRIDADPGRGLRLPLLLHAVHRNFAGLPPGPQAEVDALLTERLRAAATAAVSMEAGPAAPLEPRPGSLLLVREAFDDPATARYPLLICQQPVMGALAALRTRGLIPEEALVLCGSGFSRDCDARYLCKVVKQIKQCLAAGRALVLVNLDVAYESLYDMLNKFYTVYNGRNHVDISMGTGMVMKAEVHPEFQCLVLASAEDAYAKFPPPLLNRFEKHRQSPGDVSAATAATMANLRAWAKKEILEGCVGVNLCCDESMAMLVTTCDGSLEAAQQVLQQVSRAPCGSRSSLEFFLHSRVAESRPALVTVADCEDLRENLTLLERQRGHVCVHVRDYAMHEHFLSAIELATSQVHAAGDAGAEVEQSRRYLLVSVGCDDPKLFADVENVFRGMGARRVVLVASECVRRSLDGYWDHVHVDTVRREAWHGLDAALDGSLHEAMAAMHLDAWLGRPSPSEIDALLYRQVPGKVWEQVPGDERWAMRWAVTTSSAATAAVGYVIEQIAAGTAALRLEAWARECAALEACLSAGDEGGAALWCYLANRAGEERAECGFAFSDVLQRELDIVDLRLPLEELVASAGLPAVTLPAEASLRYLKDVSTLRAHVAHEVARHLFEDELSRLIAGHALMRCHPGGEVVVVHLRDCGLNPAMTAQEVWKHLCFEEEEAEPDWLEEGVDSVASCSDGPGDGRVVSIAGGGEGGHSAVFVGSSVWPADDDDSSDAGADPQLTSAVNWTRTAAATGDLLVSDSGTGGSRVSPDNAWGDPEQSNVEESNTSPLAVARANDILGDIISLLEPTCEDAAVAHSVRHLGEMVGRAVAVLATDLSTASSSHFLFELLQNFDDNRYAQGVLPCVAIVQQDGPLDGLLFANNEVGFSEADVRALCNIGDSTKKGRRGFIGEKGLGFKAVFSASRSPMMVSGDYRFKFDLDAGRPLSHLLPIPLSPAEVAQLRGLCPGTEDEWTTLIYLPGASAAALDHLDPVTLLFFRRLQEIRVRAETAPPCRPAVTWRKDGRSAPVFKLTSERREMRFTVFRHECSLQGHVSAERAHVDASEIVLALPHHDSALPHSACQVYNFLPVRDVGLPFVVNVDLLLTAAREDIQGDSDWNLRLRDELPSAFCAVLQAFKTAAAANAIPRSFLEFVPCRRRVTHPFFAPVVPKILDRVRRLACVQTWAQGWAQPEEALWCPEPRVRRFLAEELDMPAAIGMHVAEGLHNVPRDTLAALSLKRVDLSWALESVVACHAACYAEAPDTLFLKVLELRDEVRHGCLCRCALWPVEGGGSLARAAELVLGASRRDGTEDSALLGKRRLRTSLEAQLSGEQLGALRALGASIQQAEPLLSRITAQLSHEEALDYFLEHPAALQDHAHELGHFLLRTEAGNMRPASQLYLSGVLLRADAADAQSATATDAAQDAAPPGLHEAVDVGRPPACDWFLHGGYPPKYSAEFFARFGVSRHIQVDAVAGVLDRRMTTADVLLDACKLLRHVDAHWDALRPNLGSSWGDALAGLMVPIRAGGLEIPVRRCFAQDHDWSSARRLGAYMPWLPVPLRHLDLRDAIGVISAPTAQDIADWLRTLEISLPRPRSQEEADMLLTTCASAYAHIAEHSALSSGDRRHIPIYAPPSELGATGVSCWHLPGQCSWMSALSAVAEGSTTREAWAALCWYYPDSLRSFFISQGVRGAQPLTEAVLKAAPHDRKILYELLVRLNGESTESYADVALLPIVGQEALAPPSRDVVVCDLLDHDPLGVAEACPGLLMLDIAPEQLSSIAAIIAPCRPLSELLTAEPAEAAVDDVPPKKLRADEMERSVPADPHIAAIHLVQQHLRIHFRDRHVADHVSTPQGVDLHMPACAGFPEFSAKAPDRDYEANVERLRRSGAEVRFDVDATALNAEALLQSAGHPPRPSFDFIVMNFPHTGVRQACAPAAQMRWSVQSNRALLTGLFRSAASVLSPNGRLHVTIKSTAPYTSWQLPECAAAEGWQCLRVFAFPFEQFQELGYHHQTTLKLPMAVRLNGACTYEFVRYSSH</sequence>
<protein>
    <recommendedName>
        <fullName evidence="2">AAA+ ATPase domain-containing protein</fullName>
    </recommendedName>
</protein>
<dbReference type="SUPFAM" id="SSF55874">
    <property type="entry name" value="ATPase domain of HSP90 chaperone/DNA topoisomerase II/histidine kinase"/>
    <property type="match status" value="1"/>
</dbReference>
<dbReference type="SUPFAM" id="SSF53335">
    <property type="entry name" value="S-adenosyl-L-methionine-dependent methyltransferases"/>
    <property type="match status" value="1"/>
</dbReference>
<dbReference type="GO" id="GO:0016887">
    <property type="term" value="F:ATP hydrolysis activity"/>
    <property type="evidence" value="ECO:0007669"/>
    <property type="project" value="InterPro"/>
</dbReference>
<dbReference type="InterPro" id="IPR011704">
    <property type="entry name" value="ATPase_dyneun-rel_AAA"/>
</dbReference>
<comment type="caution">
    <text evidence="3">The sequence shown here is derived from an EMBL/GenBank/DDBJ whole genome shotgun (WGS) entry which is preliminary data.</text>
</comment>
<dbReference type="PANTHER" id="PTHR22605:SF1">
    <property type="entry name" value="RZ-TYPE DOMAIN-CONTAINING PROTEIN"/>
    <property type="match status" value="1"/>
</dbReference>
<dbReference type="NCBIfam" id="NF047352">
    <property type="entry name" value="P_loop_sacsin"/>
    <property type="match status" value="1"/>
</dbReference>
<gene>
    <name evidence="3" type="ORF">CYMTET_37677</name>
</gene>
<organism evidence="3 4">
    <name type="scientific">Cymbomonas tetramitiformis</name>
    <dbReference type="NCBI Taxonomy" id="36881"/>
    <lineage>
        <taxon>Eukaryota</taxon>
        <taxon>Viridiplantae</taxon>
        <taxon>Chlorophyta</taxon>
        <taxon>Pyramimonadophyceae</taxon>
        <taxon>Pyramimonadales</taxon>
        <taxon>Pyramimonadaceae</taxon>
        <taxon>Cymbomonas</taxon>
    </lineage>
</organism>
<dbReference type="InterPro" id="IPR031248">
    <property type="entry name" value="RNF213"/>
</dbReference>
<dbReference type="PANTHER" id="PTHR22605">
    <property type="entry name" value="RZ-TYPE DOMAIN-CONTAINING PROTEIN"/>
    <property type="match status" value="1"/>
</dbReference>
<dbReference type="Proteomes" id="UP001190700">
    <property type="component" value="Unassembled WGS sequence"/>
</dbReference>
<dbReference type="Pfam" id="PF10354">
    <property type="entry name" value="BMT5-like"/>
    <property type="match status" value="1"/>
</dbReference>
<dbReference type="GO" id="GO:0070042">
    <property type="term" value="F:rRNA (uridine-N3-)-methyltransferase activity"/>
    <property type="evidence" value="ECO:0007669"/>
    <property type="project" value="InterPro"/>
</dbReference>
<dbReference type="Gene3D" id="3.30.565.10">
    <property type="entry name" value="Histidine kinase-like ATPase, C-terminal domain"/>
    <property type="match status" value="1"/>
</dbReference>
<dbReference type="SMART" id="SM00382">
    <property type="entry name" value="AAA"/>
    <property type="match status" value="1"/>
</dbReference>
<dbReference type="EMBL" id="LGRX02025024">
    <property type="protein sequence ID" value="KAK3253053.1"/>
    <property type="molecule type" value="Genomic_DNA"/>
</dbReference>
<dbReference type="Gene3D" id="3.40.50.150">
    <property type="entry name" value="Vaccinia Virus protein VP39"/>
    <property type="match status" value="1"/>
</dbReference>
<feature type="compositionally biased region" description="Polar residues" evidence="1">
    <location>
        <begin position="3079"/>
        <end position="3088"/>
    </location>
</feature>
<evidence type="ECO:0000259" key="2">
    <source>
        <dbReference type="SMART" id="SM00382"/>
    </source>
</evidence>
<name>A0AAE0CES5_9CHLO</name>
<dbReference type="GO" id="GO:0070475">
    <property type="term" value="P:rRNA base methylation"/>
    <property type="evidence" value="ECO:0007669"/>
    <property type="project" value="InterPro"/>
</dbReference>
<evidence type="ECO:0000256" key="1">
    <source>
        <dbReference type="SAM" id="MobiDB-lite"/>
    </source>
</evidence>
<dbReference type="CDD" id="cd00009">
    <property type="entry name" value="AAA"/>
    <property type="match status" value="1"/>
</dbReference>
<dbReference type="InterPro" id="IPR029063">
    <property type="entry name" value="SAM-dependent_MTases_sf"/>
</dbReference>
<feature type="region of interest" description="Disordered" evidence="1">
    <location>
        <begin position="3057"/>
        <end position="3088"/>
    </location>
</feature>
<accession>A0AAE0CES5</accession>
<dbReference type="Pfam" id="PF25794">
    <property type="entry name" value="SACS"/>
    <property type="match status" value="1"/>
</dbReference>
<reference evidence="3 4" key="1">
    <citation type="journal article" date="2015" name="Genome Biol. Evol.">
        <title>Comparative Genomics of a Bacterivorous Green Alga Reveals Evolutionary Causalities and Consequences of Phago-Mixotrophic Mode of Nutrition.</title>
        <authorList>
            <person name="Burns J.A."/>
            <person name="Paasch A."/>
            <person name="Narechania A."/>
            <person name="Kim E."/>
        </authorList>
    </citation>
    <scope>NUCLEOTIDE SEQUENCE [LARGE SCALE GENOMIC DNA]</scope>
    <source>
        <strain evidence="3 4">PLY_AMNH</strain>
    </source>
</reference>
<evidence type="ECO:0000313" key="3">
    <source>
        <dbReference type="EMBL" id="KAK3253053.1"/>
    </source>
</evidence>